<dbReference type="PANTHER" id="PTHR18359">
    <property type="entry name" value="WD-REPEAT PROTEIN-RELATED"/>
    <property type="match status" value="1"/>
</dbReference>
<evidence type="ECO:0000256" key="6">
    <source>
        <dbReference type="ARBA" id="ARBA00023242"/>
    </source>
</evidence>
<dbReference type="GO" id="GO:0032040">
    <property type="term" value="C:small-subunit processome"/>
    <property type="evidence" value="ECO:0007669"/>
    <property type="project" value="TreeGrafter"/>
</dbReference>
<keyword evidence="12" id="KW-1185">Reference proteome</keyword>
<evidence type="ECO:0000256" key="8">
    <source>
        <dbReference type="ARBA" id="ARBA00074442"/>
    </source>
</evidence>
<dbReference type="InterPro" id="IPR001680">
    <property type="entry name" value="WD40_rpt"/>
</dbReference>
<evidence type="ECO:0000256" key="5">
    <source>
        <dbReference type="ARBA" id="ARBA00022737"/>
    </source>
</evidence>
<evidence type="ECO:0000313" key="11">
    <source>
        <dbReference type="EMBL" id="EGD73255.1"/>
    </source>
</evidence>
<keyword evidence="4 9" id="KW-0853">WD repeat</keyword>
<evidence type="ECO:0000256" key="7">
    <source>
        <dbReference type="ARBA" id="ARBA00025767"/>
    </source>
</evidence>
<feature type="compositionally biased region" description="Basic residues" evidence="10">
    <location>
        <begin position="94"/>
        <end position="106"/>
    </location>
</feature>
<dbReference type="Pfam" id="PF00400">
    <property type="entry name" value="WD40"/>
    <property type="match status" value="3"/>
</dbReference>
<keyword evidence="2" id="KW-0698">rRNA processing</keyword>
<organism evidence="12">
    <name type="scientific">Salpingoeca rosetta (strain ATCC 50818 / BSB-021)</name>
    <dbReference type="NCBI Taxonomy" id="946362"/>
    <lineage>
        <taxon>Eukaryota</taxon>
        <taxon>Choanoflagellata</taxon>
        <taxon>Craspedida</taxon>
        <taxon>Salpingoecidae</taxon>
        <taxon>Salpingoeca</taxon>
    </lineage>
</organism>
<dbReference type="PANTHER" id="PTHR18359:SF0">
    <property type="entry name" value="U3 SMALL NUCLEOLAR RNA-ASSOCIATED PROTEIN 18 HOMOLOG"/>
    <property type="match status" value="1"/>
</dbReference>
<feature type="compositionally biased region" description="Acidic residues" evidence="10">
    <location>
        <begin position="62"/>
        <end position="72"/>
    </location>
</feature>
<dbReference type="SMART" id="SM00320">
    <property type="entry name" value="WD40"/>
    <property type="match status" value="3"/>
</dbReference>
<feature type="compositionally biased region" description="Acidic residues" evidence="10">
    <location>
        <begin position="80"/>
        <end position="89"/>
    </location>
</feature>
<dbReference type="GO" id="GO:0034388">
    <property type="term" value="C:Pwp2p-containing subcomplex of 90S preribosome"/>
    <property type="evidence" value="ECO:0007669"/>
    <property type="project" value="TreeGrafter"/>
</dbReference>
<dbReference type="FunFam" id="2.130.10.10:FF:000121">
    <property type="entry name" value="U3 small nucleolar RNA-associated protein 18 homolog"/>
    <property type="match status" value="1"/>
</dbReference>
<evidence type="ECO:0000256" key="3">
    <source>
        <dbReference type="ARBA" id="ARBA00022553"/>
    </source>
</evidence>
<dbReference type="InterPro" id="IPR045161">
    <property type="entry name" value="Utp18"/>
</dbReference>
<dbReference type="SUPFAM" id="SSF50978">
    <property type="entry name" value="WD40 repeat-like"/>
    <property type="match status" value="1"/>
</dbReference>
<keyword evidence="3" id="KW-0597">Phosphoprotein</keyword>
<evidence type="ECO:0000313" key="12">
    <source>
        <dbReference type="Proteomes" id="UP000007799"/>
    </source>
</evidence>
<dbReference type="RefSeq" id="XP_004994286.1">
    <property type="nucleotide sequence ID" value="XM_004994229.1"/>
</dbReference>
<dbReference type="EMBL" id="GL832965">
    <property type="protein sequence ID" value="EGD73255.1"/>
    <property type="molecule type" value="Genomic_DNA"/>
</dbReference>
<feature type="compositionally biased region" description="Acidic residues" evidence="10">
    <location>
        <begin position="29"/>
        <end position="48"/>
    </location>
</feature>
<evidence type="ECO:0000256" key="2">
    <source>
        <dbReference type="ARBA" id="ARBA00022552"/>
    </source>
</evidence>
<evidence type="ECO:0000256" key="9">
    <source>
        <dbReference type="PROSITE-ProRule" id="PRU00221"/>
    </source>
</evidence>
<dbReference type="GO" id="GO:0006364">
    <property type="term" value="P:rRNA processing"/>
    <property type="evidence" value="ECO:0007669"/>
    <property type="project" value="UniProtKB-KW"/>
</dbReference>
<proteinExistence type="inferred from homology"/>
<evidence type="ECO:0000256" key="1">
    <source>
        <dbReference type="ARBA" id="ARBA00004604"/>
    </source>
</evidence>
<dbReference type="GeneID" id="16074865"/>
<gene>
    <name evidence="11" type="ORF">PTSG_04968</name>
</gene>
<name>F2U952_SALR5</name>
<dbReference type="FunCoup" id="F2U952">
    <property type="interactions" value="1741"/>
</dbReference>
<evidence type="ECO:0000256" key="10">
    <source>
        <dbReference type="SAM" id="MobiDB-lite"/>
    </source>
</evidence>
<evidence type="ECO:0000256" key="4">
    <source>
        <dbReference type="ARBA" id="ARBA00022574"/>
    </source>
</evidence>
<accession>F2U952</accession>
<dbReference type="Gene3D" id="2.130.10.10">
    <property type="entry name" value="YVTN repeat-like/Quinoprotein amine dehydrogenase"/>
    <property type="match status" value="1"/>
</dbReference>
<comment type="similarity">
    <text evidence="7">Belongs to the WD repeat UTP18 family.</text>
</comment>
<dbReference type="OrthoDB" id="1935146at2759"/>
<comment type="subcellular location">
    <subcellularLocation>
        <location evidence="1">Nucleus</location>
        <location evidence="1">Nucleolus</location>
    </subcellularLocation>
</comment>
<dbReference type="InParanoid" id="F2U952"/>
<dbReference type="OMA" id="DLNRATY"/>
<dbReference type="AlphaFoldDB" id="F2U952"/>
<dbReference type="STRING" id="946362.F2U952"/>
<keyword evidence="5" id="KW-0677">Repeat</keyword>
<feature type="compositionally biased region" description="Basic and acidic residues" evidence="10">
    <location>
        <begin position="12"/>
        <end position="28"/>
    </location>
</feature>
<feature type="repeat" description="WD" evidence="9">
    <location>
        <begin position="400"/>
        <end position="430"/>
    </location>
</feature>
<dbReference type="Proteomes" id="UP000007799">
    <property type="component" value="Unassembled WGS sequence"/>
</dbReference>
<feature type="region of interest" description="Disordered" evidence="10">
    <location>
        <begin position="1"/>
        <end position="107"/>
    </location>
</feature>
<dbReference type="InterPro" id="IPR036322">
    <property type="entry name" value="WD40_repeat_dom_sf"/>
</dbReference>
<protein>
    <recommendedName>
        <fullName evidence="8">U3 small nucleolar RNA-associated protein 18 homolog</fullName>
    </recommendedName>
</protein>
<keyword evidence="6" id="KW-0539">Nucleus</keyword>
<dbReference type="PROSITE" id="PS50082">
    <property type="entry name" value="WD_REPEATS_2"/>
    <property type="match status" value="1"/>
</dbReference>
<reference evidence="11" key="1">
    <citation type="submission" date="2009-08" db="EMBL/GenBank/DDBJ databases">
        <title>Annotation of Salpingoeca rosetta.</title>
        <authorList>
            <consortium name="The Broad Institute Genome Sequencing Platform"/>
            <person name="Russ C."/>
            <person name="Cuomo C."/>
            <person name="Burger G."/>
            <person name="Gray M.W."/>
            <person name="Holland P.W.H."/>
            <person name="King N."/>
            <person name="Lang F.B.F."/>
            <person name="Roger A.J."/>
            <person name="Ruiz-Trillo I."/>
            <person name="Young S.K."/>
            <person name="Zeng Q."/>
            <person name="Gargeya S."/>
            <person name="Alvarado L."/>
            <person name="Berlin A."/>
            <person name="Chapman S.B."/>
            <person name="Chen Z."/>
            <person name="Freedman E."/>
            <person name="Gellesch M."/>
            <person name="Goldberg J."/>
            <person name="Griggs A."/>
            <person name="Gujja S."/>
            <person name="Heilman E."/>
            <person name="Heiman D."/>
            <person name="Howarth C."/>
            <person name="Mehta T."/>
            <person name="Neiman D."/>
            <person name="Pearson M."/>
            <person name="Roberts A."/>
            <person name="Saif S."/>
            <person name="Shea T."/>
            <person name="Shenoy N."/>
            <person name="Sisk P."/>
            <person name="Stolte C."/>
            <person name="Sykes S."/>
            <person name="White J."/>
            <person name="Yandava C."/>
            <person name="Haas B."/>
            <person name="Nusbaum C."/>
            <person name="Birren B."/>
        </authorList>
    </citation>
    <scope>NUCLEOTIDE SEQUENCE [LARGE SCALE GENOMIC DNA]</scope>
    <source>
        <strain evidence="11">ATCC 50818</strain>
    </source>
</reference>
<dbReference type="KEGG" id="sre:PTSG_04968"/>
<dbReference type="eggNOG" id="KOG2055">
    <property type="taxonomic scope" value="Eukaryota"/>
</dbReference>
<dbReference type="InterPro" id="IPR015943">
    <property type="entry name" value="WD40/YVTN_repeat-like_dom_sf"/>
</dbReference>
<sequence length="565" mass="62921">MLSSRKAAGGVYHEDAHGSKRAKRWEVRDAEEDELEDDVLGGASDDEDERPHAEKKNAGMGEEAEEDMFVEDVEGRDHTADDEDSSEHEEDNHKKGKKGKKGKKHVLGANDAKLKSLETAVFGHGEDAIKDVISIYDKEPVRGPVLDDKVPAWVDEDDEEVSVDIGAQARLRKLRDDADDEVVSGSRLESKLRRQFEKLHGRPAWAQEDLRTAAIEEHGDVDGDDTALLRSTKPLLASSRSRLIRGVVDISRLADANQAKRSSAVVQAVHFHPSAPAILTAGLDKTLRIFQVDGRRNKLMSSTFVRNLPMYSAAFSPDGTEVIMSGRRPFFYSFDLETGSVTCTPYLAGRKEQSLERMCLSPDNQFITFTGRDGHMLLVSRKTKQLIGTLKMNQSCRKAAFSRDSRYLYTTGNEGRVYIWDMNTRDCINVFEDEGCQIATAIAVSPDNKSIAVGSDAGVVNVYDDVCMSSRAPKPRKSFLNLTTTIDNLSFNHDGSVLCMSSRMRRNAIRLVHMPSLTVFKNWPSTRTNLRFTHSQAFSPHGKYLALGNDGGQVPLLRLNHFAQY</sequence>